<accession>A0ACC3S698</accession>
<evidence type="ECO:0000313" key="1">
    <source>
        <dbReference type="EMBL" id="KAK8198585.1"/>
    </source>
</evidence>
<protein>
    <submittedName>
        <fullName evidence="1">Uncharacterized protein</fullName>
    </submittedName>
</protein>
<gene>
    <name evidence="1" type="ORF">M8818_006452</name>
</gene>
<dbReference type="Proteomes" id="UP001320706">
    <property type="component" value="Unassembled WGS sequence"/>
</dbReference>
<sequence>MQSASRSASSGQPIGSWDELKLSTLLDELLDAASLKKDSGKDSSHDTFFRESFLQRSELEKRKEELPDLNTLAVSLSNHVNNRIRALAGQPSDTKFEIRDEAPAETEDPANQSKTPRTIIHIRDIHNLRMTRQGDAIVNRLARLVQKRRRDGEQIMIIGTVASSRVLPMTSSEEDEESLFRTIISHPWPKYHTSVLSSVTALSSPPVSDRSLANPGYKRLLDINFRNIQSLIRRLKLPMDENAFTNNFRQHLNLPGTSRLGDHALPQVEIQRIVLHAEGLRTLFTQSPTLTLAHIALSAMILEVADTAMGPKAIPTPIVGLKPMERTGGTANGAAKRERSRPNMELIRKNASKHEQKMLSGVVDPQNIKTTFNQVHAPKETIEALKTLTTLSLLRPEAFSYGVLANDRLPGLLLYGPPGTGKTLLAKAVAKESQATVLEVSGAQVYEKYVGEGEKMVKAVFSLARKLSPCVVFIDEADALFGSRGNAGNRTTHREIINQFLREWDGMDDHGVFMMVATNRPFDLDDAVLRRLPRRLLVDLPVAKDRESILGIHLKGETLDPEVSLAKLAEQTPLYSGSDLKNLCVAAALTAVREENELLAEHKDDKEFKLPERRTLNVKHFEKAIAEISASINEDMSSLSAIRKFDEQFGDRRGRRKKSGYGFGGAAEVDESAARVRDQPRP</sequence>
<name>A0ACC3S698_9PEZI</name>
<dbReference type="EMBL" id="JAMKPW020000040">
    <property type="protein sequence ID" value="KAK8198585.1"/>
    <property type="molecule type" value="Genomic_DNA"/>
</dbReference>
<evidence type="ECO:0000313" key="2">
    <source>
        <dbReference type="Proteomes" id="UP001320706"/>
    </source>
</evidence>
<reference evidence="1" key="1">
    <citation type="submission" date="2024-02" db="EMBL/GenBank/DDBJ databases">
        <title>Metagenome Assembled Genome of Zalaria obscura JY119.</title>
        <authorList>
            <person name="Vighnesh L."/>
            <person name="Jagadeeshwari U."/>
            <person name="Venkata Ramana C."/>
            <person name="Sasikala C."/>
        </authorList>
    </citation>
    <scope>NUCLEOTIDE SEQUENCE</scope>
    <source>
        <strain evidence="1">JY119</strain>
    </source>
</reference>
<keyword evidence="2" id="KW-1185">Reference proteome</keyword>
<proteinExistence type="predicted"/>
<comment type="caution">
    <text evidence="1">The sequence shown here is derived from an EMBL/GenBank/DDBJ whole genome shotgun (WGS) entry which is preliminary data.</text>
</comment>
<organism evidence="1 2">
    <name type="scientific">Zalaria obscura</name>
    <dbReference type="NCBI Taxonomy" id="2024903"/>
    <lineage>
        <taxon>Eukaryota</taxon>
        <taxon>Fungi</taxon>
        <taxon>Dikarya</taxon>
        <taxon>Ascomycota</taxon>
        <taxon>Pezizomycotina</taxon>
        <taxon>Dothideomycetes</taxon>
        <taxon>Dothideomycetidae</taxon>
        <taxon>Dothideales</taxon>
        <taxon>Zalariaceae</taxon>
        <taxon>Zalaria</taxon>
    </lineage>
</organism>